<accession>A0A2H5C2F9</accession>
<dbReference type="AlphaFoldDB" id="A0A2H5C2F9"/>
<geneLocation type="plasmid" evidence="1">
    <name>pMCR1_WCHEC-LL123</name>
</geneLocation>
<geneLocation type="plasmid" evidence="2">
    <name>pCOV14</name>
</geneLocation>
<evidence type="ECO:0000313" key="1">
    <source>
        <dbReference type="EMBL" id="AUF81105.1"/>
    </source>
</evidence>
<gene>
    <name evidence="1" type="ORF">JEDDMJGO_00154</name>
    <name evidence="2" type="ORF">PCOV14_00137</name>
</gene>
<dbReference type="EMBL" id="MG648926">
    <property type="protein sequence ID" value="AUH17152.1"/>
    <property type="molecule type" value="Genomic_DNA"/>
</dbReference>
<reference evidence="2" key="2">
    <citation type="journal article" date="2018" name="PLoS ONE">
        <title>Characterization of plasmids harboring blaCTX-M and blaCMY genes in E. coli from French broilers.</title>
        <authorList>
            <person name="Touzain F."/>
            <person name="Le Devendec L."/>
            <person name="De Boisseson C."/>
            <person name="Baron S."/>
            <person name="Jouy E."/>
            <person name="Perrin-Guyomard A."/>
            <person name="Blanchard Y."/>
            <person name="Kempf I."/>
        </authorList>
    </citation>
    <scope>NUCLEOTIDE SEQUENCE</scope>
    <source>
        <plasmid evidence="2">pCOV14</plasmid>
    </source>
</reference>
<evidence type="ECO:0000313" key="2">
    <source>
        <dbReference type="EMBL" id="AUH17152.1"/>
    </source>
</evidence>
<name>A0A2H5C2F9_ECOLX</name>
<proteinExistence type="predicted"/>
<dbReference type="EMBL" id="MF678350">
    <property type="protein sequence ID" value="AUF81105.1"/>
    <property type="molecule type" value="Genomic_DNA"/>
</dbReference>
<reference evidence="1" key="1">
    <citation type="submission" date="2017-08" db="EMBL/GenBank/DDBJ databases">
        <title>The complete sequence of plasmid pMCR1_WCHEC-LL123.</title>
        <authorList>
            <person name="Liu L."/>
            <person name="Feng Y."/>
            <person name="Zong Z."/>
        </authorList>
    </citation>
    <scope>NUCLEOTIDE SEQUENCE</scope>
    <source>
        <strain evidence="1">WCHEC-LL123</strain>
        <plasmid evidence="1">pMCR1_WCHEC-LL123</plasmid>
    </source>
</reference>
<sequence length="191" mass="20672">MLPAQRRQELQQLAVHRLAGLDQPLGGAFQVHRVPQHDSRRHQVEAAGPVALLLEAPIPDFPKAVEEHRPGQRVARLTFVQAGMHAAAQFNTLQPVQDEQRALDPAQLAQGHGQSVLARVAAELAQHQRGGDGALLDRAGQAQDVVPVGTHVLDVQGAADQRAQRRVGLHALRHVQLGFAEVADARREAEA</sequence>
<organism evidence="2">
    <name type="scientific">Escherichia coli</name>
    <dbReference type="NCBI Taxonomy" id="562"/>
    <lineage>
        <taxon>Bacteria</taxon>
        <taxon>Pseudomonadati</taxon>
        <taxon>Pseudomonadota</taxon>
        <taxon>Gammaproteobacteria</taxon>
        <taxon>Enterobacterales</taxon>
        <taxon>Enterobacteriaceae</taxon>
        <taxon>Escherichia</taxon>
    </lineage>
</organism>
<protein>
    <submittedName>
        <fullName evidence="2">Uncharacterized protein</fullName>
    </submittedName>
</protein>
<keyword evidence="2" id="KW-0614">Plasmid</keyword>